<dbReference type="Pfam" id="PF10164">
    <property type="entry name" value="BRI3"/>
    <property type="match status" value="1"/>
</dbReference>
<evidence type="ECO:0000256" key="1">
    <source>
        <dbReference type="ARBA" id="ARBA00004155"/>
    </source>
</evidence>
<gene>
    <name evidence="14" type="ORF">CAMP_LOCUS4940</name>
</gene>
<comment type="caution">
    <text evidence="14">The sequence shown here is derived from an EMBL/GenBank/DDBJ whole genome shotgun (WGS) entry which is preliminary data.</text>
</comment>
<keyword evidence="7 13" id="KW-0472">Membrane</keyword>
<feature type="transmembrane region" description="Helical" evidence="13">
    <location>
        <begin position="165"/>
        <end position="185"/>
    </location>
</feature>
<dbReference type="InterPro" id="IPR019317">
    <property type="entry name" value="BRI3"/>
</dbReference>
<organism evidence="14 15">
    <name type="scientific">Caenorhabditis angaria</name>
    <dbReference type="NCBI Taxonomy" id="860376"/>
    <lineage>
        <taxon>Eukaryota</taxon>
        <taxon>Metazoa</taxon>
        <taxon>Ecdysozoa</taxon>
        <taxon>Nematoda</taxon>
        <taxon>Chromadorea</taxon>
        <taxon>Rhabditida</taxon>
        <taxon>Rhabditina</taxon>
        <taxon>Rhabditomorpha</taxon>
        <taxon>Rhabditoidea</taxon>
        <taxon>Rhabditidae</taxon>
        <taxon>Peloderinae</taxon>
        <taxon>Caenorhabditis</taxon>
    </lineage>
</organism>
<dbReference type="GO" id="GO:0005765">
    <property type="term" value="C:lysosomal membrane"/>
    <property type="evidence" value="ECO:0007669"/>
    <property type="project" value="UniProtKB-SubCell"/>
</dbReference>
<evidence type="ECO:0000256" key="3">
    <source>
        <dbReference type="ARBA" id="ARBA00008090"/>
    </source>
</evidence>
<dbReference type="PANTHER" id="PTHR13551:SF1">
    <property type="entry name" value="MEMBRANE PROTEIN BRI3"/>
    <property type="match status" value="1"/>
</dbReference>
<dbReference type="Proteomes" id="UP001152747">
    <property type="component" value="Unassembled WGS sequence"/>
</dbReference>
<feature type="region of interest" description="Disordered" evidence="12">
    <location>
        <begin position="1"/>
        <end position="54"/>
    </location>
</feature>
<evidence type="ECO:0000256" key="12">
    <source>
        <dbReference type="SAM" id="MobiDB-lite"/>
    </source>
</evidence>
<evidence type="ECO:0000256" key="4">
    <source>
        <dbReference type="ARBA" id="ARBA00022490"/>
    </source>
</evidence>
<evidence type="ECO:0000256" key="6">
    <source>
        <dbReference type="ARBA" id="ARBA00022989"/>
    </source>
</evidence>
<dbReference type="AlphaFoldDB" id="A0A9P1ICX6"/>
<evidence type="ECO:0000256" key="9">
    <source>
        <dbReference type="ARBA" id="ARBA00035284"/>
    </source>
</evidence>
<dbReference type="EMBL" id="CANHGI010000002">
    <property type="protein sequence ID" value="CAI5442303.1"/>
    <property type="molecule type" value="Genomic_DNA"/>
</dbReference>
<protein>
    <recommendedName>
        <fullName evidence="9">Membrane protein BRI3</fullName>
    </recommendedName>
    <alternativeName>
        <fullName evidence="10">Brain protein I3</fullName>
    </alternativeName>
</protein>
<proteinExistence type="inferred from homology"/>
<dbReference type="OrthoDB" id="5841096at2759"/>
<evidence type="ECO:0000256" key="8">
    <source>
        <dbReference type="ARBA" id="ARBA00023228"/>
    </source>
</evidence>
<comment type="similarity">
    <text evidence="3">Belongs to the BRI3 family.</text>
</comment>
<sequence>MSNTNEKKQPLPDVENPPTEGSSSSTLPSAPQIVDEIHSTSPPRPPPPTVGFVYPQYTEQSTPVTPVAPQPAYSVPPPSYQAAMSYPAAPTYGGNASQEPKYYSGQPPTYYQPPPQPIITQTRLPQPVDTVQTVRVATNSVVVVQRGPQCRVCNIGVITRRNDMCCLLCLIILTIFTFPFGLVFLCCVPCTVQNRCSNCNHIA</sequence>
<keyword evidence="5 13" id="KW-0812">Transmembrane</keyword>
<keyword evidence="8" id="KW-0458">Lysosome</keyword>
<evidence type="ECO:0000313" key="14">
    <source>
        <dbReference type="EMBL" id="CAI5442303.1"/>
    </source>
</evidence>
<dbReference type="PANTHER" id="PTHR13551">
    <property type="entry name" value="BRAIN PROTEIN I3"/>
    <property type="match status" value="1"/>
</dbReference>
<evidence type="ECO:0000256" key="2">
    <source>
        <dbReference type="ARBA" id="ARBA00004556"/>
    </source>
</evidence>
<evidence type="ECO:0000256" key="11">
    <source>
        <dbReference type="ARBA" id="ARBA00046593"/>
    </source>
</evidence>
<evidence type="ECO:0000256" key="5">
    <source>
        <dbReference type="ARBA" id="ARBA00022692"/>
    </source>
</evidence>
<dbReference type="GO" id="GO:0048471">
    <property type="term" value="C:perinuclear region of cytoplasm"/>
    <property type="evidence" value="ECO:0007669"/>
    <property type="project" value="UniProtKB-SubCell"/>
</dbReference>
<comment type="subunit">
    <text evidence="11">Interacts with BRI3BP. Interacts with MGAT1 and IFITM3.</text>
</comment>
<keyword evidence="4" id="KW-0963">Cytoplasm</keyword>
<feature type="compositionally biased region" description="Polar residues" evidence="12">
    <location>
        <begin position="19"/>
        <end position="29"/>
    </location>
</feature>
<evidence type="ECO:0000256" key="7">
    <source>
        <dbReference type="ARBA" id="ARBA00023136"/>
    </source>
</evidence>
<evidence type="ECO:0000256" key="13">
    <source>
        <dbReference type="SAM" id="Phobius"/>
    </source>
</evidence>
<evidence type="ECO:0000256" key="10">
    <source>
        <dbReference type="ARBA" id="ARBA00035449"/>
    </source>
</evidence>
<keyword evidence="6 13" id="KW-1133">Transmembrane helix</keyword>
<name>A0A9P1ICX6_9PELO</name>
<evidence type="ECO:0000313" key="15">
    <source>
        <dbReference type="Proteomes" id="UP001152747"/>
    </source>
</evidence>
<keyword evidence="15" id="KW-1185">Reference proteome</keyword>
<reference evidence="14" key="1">
    <citation type="submission" date="2022-11" db="EMBL/GenBank/DDBJ databases">
        <authorList>
            <person name="Kikuchi T."/>
        </authorList>
    </citation>
    <scope>NUCLEOTIDE SEQUENCE</scope>
    <source>
        <strain evidence="14">PS1010</strain>
    </source>
</reference>
<accession>A0A9P1ICX6</accession>
<comment type="subcellular location">
    <subcellularLocation>
        <location evidence="2">Cytoplasm</location>
        <location evidence="2">Perinuclear region</location>
    </subcellularLocation>
    <subcellularLocation>
        <location evidence="1">Lysosome membrane</location>
        <topology evidence="1">Multi-pass membrane protein</topology>
    </subcellularLocation>
</comment>
<feature type="compositionally biased region" description="Basic and acidic residues" evidence="12">
    <location>
        <begin position="1"/>
        <end position="10"/>
    </location>
</feature>